<dbReference type="Proteomes" id="UP000295131">
    <property type="component" value="Unassembled WGS sequence"/>
</dbReference>
<comment type="caution">
    <text evidence="3">The sequence shown here is derived from an EMBL/GenBank/DDBJ whole genome shotgun (WGS) entry which is preliminary data.</text>
</comment>
<dbReference type="Pfam" id="PF08279">
    <property type="entry name" value="HTH_11"/>
    <property type="match status" value="1"/>
</dbReference>
<reference evidence="3 4" key="1">
    <citation type="journal article" date="2013" name="Int. J. Syst. Evol. Microbiol.">
        <title>Hoeflea suaedae sp. nov., an endophytic bacterium isolated from the root of the halophyte Suaeda maritima.</title>
        <authorList>
            <person name="Chung E.J."/>
            <person name="Park J.A."/>
            <person name="Pramanik P."/>
            <person name="Bibi F."/>
            <person name="Jeon C.O."/>
            <person name="Chung Y.R."/>
        </authorList>
    </citation>
    <scope>NUCLEOTIDE SEQUENCE [LARGE SCALE GENOMIC DNA]</scope>
    <source>
        <strain evidence="3 4">YC6898</strain>
    </source>
</reference>
<dbReference type="InterPro" id="IPR036388">
    <property type="entry name" value="WH-like_DNA-bd_sf"/>
</dbReference>
<dbReference type="OrthoDB" id="9807255at2"/>
<dbReference type="PROSITE" id="PS52050">
    <property type="entry name" value="WYL"/>
    <property type="match status" value="1"/>
</dbReference>
<sequence length="243" mass="27387">MSRARRLLDLVQELRSHRNPVTGARLAEATGVSLRTLYRDIDALKAQGAPIEGEPGLGYVLMPGFMLPPLMFTEDEIEAIVLGSKWVAMRADENLGDAARSALVKIASVLPPDLKASVEDSSLHVGPGAPVPEGVTRLSDIRDAIRRERKVVVRYEDLAGAVTERTIWPFALTFFEKARLVIGWCELREDFRSFRADRILSFTVCERRYLRRRQVLMKEWQARQQAREADARSCGAIERRRAG</sequence>
<proteinExistence type="predicted"/>
<feature type="domain" description="Helix-turn-helix type 11" evidence="1">
    <location>
        <begin position="6"/>
        <end position="59"/>
    </location>
</feature>
<dbReference type="EMBL" id="SMSI01000001">
    <property type="protein sequence ID" value="TDH38952.1"/>
    <property type="molecule type" value="Genomic_DNA"/>
</dbReference>
<dbReference type="PANTHER" id="PTHR34580:SF3">
    <property type="entry name" value="PROTEIN PAFB"/>
    <property type="match status" value="1"/>
</dbReference>
<accession>A0A4R5PPE6</accession>
<dbReference type="AlphaFoldDB" id="A0A4R5PPE6"/>
<dbReference type="InterPro" id="IPR036390">
    <property type="entry name" value="WH_DNA-bd_sf"/>
</dbReference>
<keyword evidence="4" id="KW-1185">Reference proteome</keyword>
<dbReference type="InterPro" id="IPR026881">
    <property type="entry name" value="WYL_dom"/>
</dbReference>
<evidence type="ECO:0000313" key="4">
    <source>
        <dbReference type="Proteomes" id="UP000295131"/>
    </source>
</evidence>
<dbReference type="PANTHER" id="PTHR34580">
    <property type="match status" value="1"/>
</dbReference>
<dbReference type="InterPro" id="IPR051534">
    <property type="entry name" value="CBASS_pafABC_assoc_protein"/>
</dbReference>
<dbReference type="Gene3D" id="1.10.10.10">
    <property type="entry name" value="Winged helix-like DNA-binding domain superfamily/Winged helix DNA-binding domain"/>
    <property type="match status" value="1"/>
</dbReference>
<evidence type="ECO:0000313" key="3">
    <source>
        <dbReference type="EMBL" id="TDH38952.1"/>
    </source>
</evidence>
<evidence type="ECO:0000259" key="2">
    <source>
        <dbReference type="Pfam" id="PF13280"/>
    </source>
</evidence>
<dbReference type="InterPro" id="IPR013196">
    <property type="entry name" value="HTH_11"/>
</dbReference>
<dbReference type="SUPFAM" id="SSF46785">
    <property type="entry name" value="Winged helix' DNA-binding domain"/>
    <property type="match status" value="1"/>
</dbReference>
<dbReference type="Pfam" id="PF13280">
    <property type="entry name" value="WYL"/>
    <property type="match status" value="1"/>
</dbReference>
<evidence type="ECO:0000259" key="1">
    <source>
        <dbReference type="Pfam" id="PF08279"/>
    </source>
</evidence>
<gene>
    <name evidence="3" type="ORF">E2A64_07635</name>
</gene>
<protein>
    <submittedName>
        <fullName evidence="3">YafY family transcriptional regulator</fullName>
    </submittedName>
</protein>
<organism evidence="3 4">
    <name type="scientific">Pseudohoeflea suaedae</name>
    <dbReference type="NCBI Taxonomy" id="877384"/>
    <lineage>
        <taxon>Bacteria</taxon>
        <taxon>Pseudomonadati</taxon>
        <taxon>Pseudomonadota</taxon>
        <taxon>Alphaproteobacteria</taxon>
        <taxon>Hyphomicrobiales</taxon>
        <taxon>Rhizobiaceae</taxon>
        <taxon>Pseudohoeflea</taxon>
    </lineage>
</organism>
<dbReference type="RefSeq" id="WP_133283785.1">
    <property type="nucleotide sequence ID" value="NZ_SMSI01000001.1"/>
</dbReference>
<name>A0A4R5PPE6_9HYPH</name>
<feature type="domain" description="WYL" evidence="2">
    <location>
        <begin position="138"/>
        <end position="204"/>
    </location>
</feature>